<dbReference type="RefSeq" id="WP_188487641.1">
    <property type="nucleotide sequence ID" value="NZ_BMCS01000001.1"/>
</dbReference>
<reference evidence="3" key="1">
    <citation type="journal article" date="2019" name="Int. J. Syst. Evol. Microbiol.">
        <title>The Global Catalogue of Microorganisms (GCM) 10K type strain sequencing project: providing services to taxonomists for standard genome sequencing and annotation.</title>
        <authorList>
            <consortium name="The Broad Institute Genomics Platform"/>
            <consortium name="The Broad Institute Genome Sequencing Center for Infectious Disease"/>
            <person name="Wu L."/>
            <person name="Ma J."/>
        </authorList>
    </citation>
    <scope>NUCLEOTIDE SEQUENCE [LARGE SCALE GENOMIC DNA]</scope>
    <source>
        <strain evidence="3">CCM 7855</strain>
    </source>
</reference>
<sequence length="110" mass="12237">MAYDEVLADRVRELLEIESGVTEKAMFGGLAFLIDGHMVVAVSKEGGLMLRVPPDETDELLEHLHTSPMIMSGREARGWLRVARAGIESRDELGDWVDRGVTHVRTLPPK</sequence>
<proteinExistence type="predicted"/>
<organism evidence="2 3">
    <name type="scientific">Williamsia phyllosphaerae</name>
    <dbReference type="NCBI Taxonomy" id="885042"/>
    <lineage>
        <taxon>Bacteria</taxon>
        <taxon>Bacillati</taxon>
        <taxon>Actinomycetota</taxon>
        <taxon>Actinomycetes</taxon>
        <taxon>Mycobacteriales</taxon>
        <taxon>Nocardiaceae</taxon>
        <taxon>Williamsia</taxon>
    </lineage>
</organism>
<dbReference type="Pfam" id="PF04993">
    <property type="entry name" value="TfoX_N"/>
    <property type="match status" value="1"/>
</dbReference>
<dbReference type="SUPFAM" id="SSF159894">
    <property type="entry name" value="YgaC/TfoX-N like"/>
    <property type="match status" value="1"/>
</dbReference>
<protein>
    <recommendedName>
        <fullName evidence="1">TfoX N-terminal domain-containing protein</fullName>
    </recommendedName>
</protein>
<keyword evidence="3" id="KW-1185">Reference proteome</keyword>
<dbReference type="InterPro" id="IPR007076">
    <property type="entry name" value="TfoX_N"/>
</dbReference>
<evidence type="ECO:0000313" key="3">
    <source>
        <dbReference type="Proteomes" id="UP000632454"/>
    </source>
</evidence>
<gene>
    <name evidence="2" type="ORF">GCM10007298_11110</name>
</gene>
<evidence type="ECO:0000259" key="1">
    <source>
        <dbReference type="Pfam" id="PF04993"/>
    </source>
</evidence>
<name>A0ABQ1UEI1_9NOCA</name>
<dbReference type="Gene3D" id="3.30.1460.30">
    <property type="entry name" value="YgaC/TfoX-N like chaperone"/>
    <property type="match status" value="1"/>
</dbReference>
<accession>A0ABQ1UEI1</accession>
<dbReference type="Proteomes" id="UP000632454">
    <property type="component" value="Unassembled WGS sequence"/>
</dbReference>
<comment type="caution">
    <text evidence="2">The sequence shown here is derived from an EMBL/GenBank/DDBJ whole genome shotgun (WGS) entry which is preliminary data.</text>
</comment>
<evidence type="ECO:0000313" key="2">
    <source>
        <dbReference type="EMBL" id="GGF16885.1"/>
    </source>
</evidence>
<dbReference type="EMBL" id="BMCS01000001">
    <property type="protein sequence ID" value="GGF16885.1"/>
    <property type="molecule type" value="Genomic_DNA"/>
</dbReference>
<feature type="domain" description="TfoX N-terminal" evidence="1">
    <location>
        <begin position="19"/>
        <end position="102"/>
    </location>
</feature>